<protein>
    <submittedName>
        <fullName evidence="1">Uncharacterized protein</fullName>
    </submittedName>
</protein>
<organism evidence="1 2">
    <name type="scientific">Novipirellula artificiosorum</name>
    <dbReference type="NCBI Taxonomy" id="2528016"/>
    <lineage>
        <taxon>Bacteria</taxon>
        <taxon>Pseudomonadati</taxon>
        <taxon>Planctomycetota</taxon>
        <taxon>Planctomycetia</taxon>
        <taxon>Pirellulales</taxon>
        <taxon>Pirellulaceae</taxon>
        <taxon>Novipirellula</taxon>
    </lineage>
</organism>
<name>A0A5C6DE21_9BACT</name>
<dbReference type="Proteomes" id="UP000319143">
    <property type="component" value="Unassembled WGS sequence"/>
</dbReference>
<evidence type="ECO:0000313" key="2">
    <source>
        <dbReference type="Proteomes" id="UP000319143"/>
    </source>
</evidence>
<reference evidence="1 2" key="1">
    <citation type="submission" date="2019-02" db="EMBL/GenBank/DDBJ databases">
        <title>Deep-cultivation of Planctomycetes and their phenomic and genomic characterization uncovers novel biology.</title>
        <authorList>
            <person name="Wiegand S."/>
            <person name="Jogler M."/>
            <person name="Boedeker C."/>
            <person name="Pinto D."/>
            <person name="Vollmers J."/>
            <person name="Rivas-Marin E."/>
            <person name="Kohn T."/>
            <person name="Peeters S.H."/>
            <person name="Heuer A."/>
            <person name="Rast P."/>
            <person name="Oberbeckmann S."/>
            <person name="Bunk B."/>
            <person name="Jeske O."/>
            <person name="Meyerdierks A."/>
            <person name="Storesund J.E."/>
            <person name="Kallscheuer N."/>
            <person name="Luecker S."/>
            <person name="Lage O.M."/>
            <person name="Pohl T."/>
            <person name="Merkel B.J."/>
            <person name="Hornburger P."/>
            <person name="Mueller R.-W."/>
            <person name="Bruemmer F."/>
            <person name="Labrenz M."/>
            <person name="Spormann A.M."/>
            <person name="Op Den Camp H."/>
            <person name="Overmann J."/>
            <person name="Amann R."/>
            <person name="Jetten M.S.M."/>
            <person name="Mascher T."/>
            <person name="Medema M.H."/>
            <person name="Devos D.P."/>
            <person name="Kaster A.-K."/>
            <person name="Ovreas L."/>
            <person name="Rohde M."/>
            <person name="Galperin M.Y."/>
            <person name="Jogler C."/>
        </authorList>
    </citation>
    <scope>NUCLEOTIDE SEQUENCE [LARGE SCALE GENOMIC DNA]</scope>
    <source>
        <strain evidence="1 2">Poly41</strain>
    </source>
</reference>
<accession>A0A5C6DE21</accession>
<sequence length="70" mass="7814">MLADSLRLSNVSAEPVDVHKVIGLLGAKVAKLSRYVNDACEVGCRMPDLGYRFTLNALLQADLQIRIREW</sequence>
<dbReference type="AlphaFoldDB" id="A0A5C6DE21"/>
<proteinExistence type="predicted"/>
<comment type="caution">
    <text evidence="1">The sequence shown here is derived from an EMBL/GenBank/DDBJ whole genome shotgun (WGS) entry which is preliminary data.</text>
</comment>
<keyword evidence="2" id="KW-1185">Reference proteome</keyword>
<evidence type="ECO:0000313" key="1">
    <source>
        <dbReference type="EMBL" id="TWU34898.1"/>
    </source>
</evidence>
<dbReference type="EMBL" id="SJPV01000007">
    <property type="protein sequence ID" value="TWU34898.1"/>
    <property type="molecule type" value="Genomic_DNA"/>
</dbReference>
<gene>
    <name evidence="1" type="ORF">Poly41_40410</name>
</gene>